<evidence type="ECO:0000256" key="6">
    <source>
        <dbReference type="ARBA" id="ARBA00022801"/>
    </source>
</evidence>
<keyword evidence="5" id="KW-0227">DNA damage</keyword>
<organism evidence="10 11">
    <name type="scientific">Actinomadura rudentiformis</name>
    <dbReference type="NCBI Taxonomy" id="359158"/>
    <lineage>
        <taxon>Bacteria</taxon>
        <taxon>Bacillati</taxon>
        <taxon>Actinomycetota</taxon>
        <taxon>Actinomycetes</taxon>
        <taxon>Streptosporangiales</taxon>
        <taxon>Thermomonosporaceae</taxon>
        <taxon>Actinomadura</taxon>
    </lineage>
</organism>
<dbReference type="SUPFAM" id="SSF56219">
    <property type="entry name" value="DNase I-like"/>
    <property type="match status" value="1"/>
</dbReference>
<dbReference type="GO" id="GO:0004527">
    <property type="term" value="F:exonuclease activity"/>
    <property type="evidence" value="ECO:0007669"/>
    <property type="project" value="UniProtKB-KW"/>
</dbReference>
<reference evidence="10 11" key="1">
    <citation type="submission" date="2019-09" db="EMBL/GenBank/DDBJ databases">
        <title>Actinomadura physcomitrii sp. nov., a novel actinomycete isolated from moss [Physcomitrium sphaericum (Ludw) Fuernr].</title>
        <authorList>
            <person name="Zhuang X."/>
            <person name="Liu C."/>
        </authorList>
    </citation>
    <scope>NUCLEOTIDE SEQUENCE [LARGE SCALE GENOMIC DNA]</scope>
    <source>
        <strain evidence="10 11">HMC1</strain>
    </source>
</reference>
<evidence type="ECO:0000256" key="1">
    <source>
        <dbReference type="ARBA" id="ARBA00001936"/>
    </source>
</evidence>
<dbReference type="GO" id="GO:0006302">
    <property type="term" value="P:double-strand break repair"/>
    <property type="evidence" value="ECO:0007669"/>
    <property type="project" value="TreeGrafter"/>
</dbReference>
<sequence length="279" mass="30527">MGYDIDQPYGPLIDTTMRVATWNVWSRYGPWRERERAILDVLKAAAADLVVFTEAWESADETQGERLKHALGLPHHAFLGAPEDGSEDGGMSGILIMSRWPLSRVGRQRLGDQEGWDSGLAVYARADGPRGPVHVFGIGLGWKLGHSVQRQGQVRDLGAYVRKVADTSAPVVLCGDFNAGPDSDEIRMLTGRAAVCAPGLVFYDAWELAGDGTPGHTWANTNPWARPVLFPDRRIDYVFSAWPRAGGAGHPVRCRLLGTEPVDGILPSDHYGVLADLRY</sequence>
<accession>A0A6H9Z8G0</accession>
<name>A0A6H9Z8G0_9ACTN</name>
<dbReference type="GO" id="GO:0003697">
    <property type="term" value="F:single-stranded DNA binding"/>
    <property type="evidence" value="ECO:0007669"/>
    <property type="project" value="TreeGrafter"/>
</dbReference>
<dbReference type="GO" id="GO:0005737">
    <property type="term" value="C:cytoplasm"/>
    <property type="evidence" value="ECO:0007669"/>
    <property type="project" value="TreeGrafter"/>
</dbReference>
<evidence type="ECO:0000256" key="2">
    <source>
        <dbReference type="ARBA" id="ARBA00001946"/>
    </source>
</evidence>
<evidence type="ECO:0000256" key="4">
    <source>
        <dbReference type="ARBA" id="ARBA00022723"/>
    </source>
</evidence>
<dbReference type="InterPro" id="IPR036691">
    <property type="entry name" value="Endo/exonu/phosph_ase_sf"/>
</dbReference>
<dbReference type="AlphaFoldDB" id="A0A6H9Z8G0"/>
<dbReference type="RefSeq" id="WP_151557606.1">
    <property type="nucleotide sequence ID" value="NZ_WBMT01000001.1"/>
</dbReference>
<comment type="cofactor">
    <cofactor evidence="1">
        <name>Mn(2+)</name>
        <dbReference type="ChEBI" id="CHEBI:29035"/>
    </cofactor>
</comment>
<evidence type="ECO:0000259" key="9">
    <source>
        <dbReference type="Pfam" id="PF03372"/>
    </source>
</evidence>
<dbReference type="GO" id="GO:0046872">
    <property type="term" value="F:metal ion binding"/>
    <property type="evidence" value="ECO:0007669"/>
    <property type="project" value="UniProtKB-KW"/>
</dbReference>
<keyword evidence="7" id="KW-0460">Magnesium</keyword>
<dbReference type="PANTHER" id="PTHR15822:SF4">
    <property type="entry name" value="TYROSYL-DNA PHOSPHODIESTERASE 2"/>
    <property type="match status" value="1"/>
</dbReference>
<dbReference type="Pfam" id="PF03372">
    <property type="entry name" value="Exo_endo_phos"/>
    <property type="match status" value="1"/>
</dbReference>
<protein>
    <submittedName>
        <fullName evidence="10">Endonuclease/exonuclease/phosphatase family protein</fullName>
    </submittedName>
</protein>
<keyword evidence="4" id="KW-0479">Metal-binding</keyword>
<dbReference type="PANTHER" id="PTHR15822">
    <property type="entry name" value="TRAF AND TNF RECEPTOR-ASSOCIATED PROTEIN"/>
    <property type="match status" value="1"/>
</dbReference>
<evidence type="ECO:0000256" key="7">
    <source>
        <dbReference type="ARBA" id="ARBA00022842"/>
    </source>
</evidence>
<feature type="domain" description="Endonuclease/exonuclease/phosphatase" evidence="9">
    <location>
        <begin position="20"/>
        <end position="270"/>
    </location>
</feature>
<dbReference type="GO" id="GO:0004519">
    <property type="term" value="F:endonuclease activity"/>
    <property type="evidence" value="ECO:0007669"/>
    <property type="project" value="UniProtKB-KW"/>
</dbReference>
<evidence type="ECO:0000256" key="8">
    <source>
        <dbReference type="ARBA" id="ARBA00023204"/>
    </source>
</evidence>
<keyword evidence="11" id="KW-1185">Reference proteome</keyword>
<dbReference type="GO" id="GO:0070260">
    <property type="term" value="F:5'-tyrosyl-DNA phosphodiesterase activity"/>
    <property type="evidence" value="ECO:0007669"/>
    <property type="project" value="TreeGrafter"/>
</dbReference>
<gene>
    <name evidence="10" type="ORF">F8566_02890</name>
</gene>
<dbReference type="InterPro" id="IPR005135">
    <property type="entry name" value="Endo/exonuclease/phosphatase"/>
</dbReference>
<keyword evidence="6" id="KW-0378">Hydrolase</keyword>
<keyword evidence="3" id="KW-0540">Nuclease</keyword>
<dbReference type="Proteomes" id="UP000468735">
    <property type="component" value="Unassembled WGS sequence"/>
</dbReference>
<dbReference type="EMBL" id="WBMT01000001">
    <property type="protein sequence ID" value="KAB2352616.1"/>
    <property type="molecule type" value="Genomic_DNA"/>
</dbReference>
<evidence type="ECO:0000256" key="3">
    <source>
        <dbReference type="ARBA" id="ARBA00022722"/>
    </source>
</evidence>
<dbReference type="InterPro" id="IPR051547">
    <property type="entry name" value="TDP2-like"/>
</dbReference>
<keyword evidence="8" id="KW-0234">DNA repair</keyword>
<evidence type="ECO:0000256" key="5">
    <source>
        <dbReference type="ARBA" id="ARBA00022763"/>
    </source>
</evidence>
<keyword evidence="10" id="KW-0255">Endonuclease</keyword>
<dbReference type="OrthoDB" id="9787701at2"/>
<evidence type="ECO:0000313" key="10">
    <source>
        <dbReference type="EMBL" id="KAB2352616.1"/>
    </source>
</evidence>
<comment type="cofactor">
    <cofactor evidence="2">
        <name>Mg(2+)</name>
        <dbReference type="ChEBI" id="CHEBI:18420"/>
    </cofactor>
</comment>
<proteinExistence type="predicted"/>
<evidence type="ECO:0000313" key="11">
    <source>
        <dbReference type="Proteomes" id="UP000468735"/>
    </source>
</evidence>
<comment type="caution">
    <text evidence="10">The sequence shown here is derived from an EMBL/GenBank/DDBJ whole genome shotgun (WGS) entry which is preliminary data.</text>
</comment>
<keyword evidence="10" id="KW-0269">Exonuclease</keyword>
<dbReference type="Gene3D" id="3.60.10.10">
    <property type="entry name" value="Endonuclease/exonuclease/phosphatase"/>
    <property type="match status" value="1"/>
</dbReference>